<dbReference type="EMBL" id="RFAR01000019">
    <property type="protein sequence ID" value="RMD00065.1"/>
    <property type="molecule type" value="Genomic_DNA"/>
</dbReference>
<dbReference type="RefSeq" id="WP_103523795.1">
    <property type="nucleotide sequence ID" value="NZ_JAIZDC010000001.1"/>
</dbReference>
<name>A0A454JKZ3_9NEIS</name>
<organism evidence="1 2">
    <name type="scientific">Aquitalea palustris</name>
    <dbReference type="NCBI Taxonomy" id="2480983"/>
    <lineage>
        <taxon>Bacteria</taxon>
        <taxon>Pseudomonadati</taxon>
        <taxon>Pseudomonadota</taxon>
        <taxon>Betaproteobacteria</taxon>
        <taxon>Neisseriales</taxon>
        <taxon>Chromobacteriaceae</taxon>
        <taxon>Aquitalea</taxon>
    </lineage>
</organism>
<dbReference type="OrthoDB" id="7278537at2"/>
<evidence type="ECO:0000313" key="1">
    <source>
        <dbReference type="EMBL" id="RMD00065.1"/>
    </source>
</evidence>
<accession>A0A454JKZ3</accession>
<protein>
    <submittedName>
        <fullName evidence="1">Uncharacterized protein</fullName>
    </submittedName>
</protein>
<dbReference type="Proteomes" id="UP000274139">
    <property type="component" value="Unassembled WGS sequence"/>
</dbReference>
<proteinExistence type="predicted"/>
<keyword evidence="2" id="KW-1185">Reference proteome</keyword>
<sequence>MPSEVDICNTSLAYLGDPATVTALVPPSGSAQAAMCARFYPMARNALLEMHTWSFATKRVSLPLLSESNQPNQWSYTYQCPPDALNLLAILDPNATDDYAGALVLYGSYPSRYSGEVGIPNTVPFSNEIDANGNQIILTNMQYAELRYTAEVTDTTTFSPLFIEALTWLLASKMAGPLIKGSEGRNATQSCLQQFQRAFGAAIESDSNQRNIKPPITTGWIVNR</sequence>
<dbReference type="AlphaFoldDB" id="A0A454JKZ3"/>
<reference evidence="1 2" key="1">
    <citation type="submission" date="2018-10" db="EMBL/GenBank/DDBJ databases">
        <title>Draft genome sequence of Aquitalea MWU14-2217 isolated from a wild cranberry bog in Provincetown, Massachusetts.</title>
        <authorList>
            <person name="Ebadzadsahrai G."/>
            <person name="Soby S."/>
        </authorList>
    </citation>
    <scope>NUCLEOTIDE SEQUENCE [LARGE SCALE GENOMIC DNA]</scope>
    <source>
        <strain evidence="1 2">MWU14-2217</strain>
    </source>
</reference>
<gene>
    <name evidence="1" type="ORF">EAY64_05565</name>
</gene>
<comment type="caution">
    <text evidence="1">The sequence shown here is derived from an EMBL/GenBank/DDBJ whole genome shotgun (WGS) entry which is preliminary data.</text>
</comment>
<evidence type="ECO:0000313" key="2">
    <source>
        <dbReference type="Proteomes" id="UP000274139"/>
    </source>
</evidence>